<organism evidence="1 2">
    <name type="scientific">Naganishia onofrii</name>
    <dbReference type="NCBI Taxonomy" id="1851511"/>
    <lineage>
        <taxon>Eukaryota</taxon>
        <taxon>Fungi</taxon>
        <taxon>Dikarya</taxon>
        <taxon>Basidiomycota</taxon>
        <taxon>Agaricomycotina</taxon>
        <taxon>Tremellomycetes</taxon>
        <taxon>Filobasidiales</taxon>
        <taxon>Filobasidiaceae</taxon>
        <taxon>Naganishia</taxon>
    </lineage>
</organism>
<evidence type="ECO:0000313" key="2">
    <source>
        <dbReference type="Proteomes" id="UP001234202"/>
    </source>
</evidence>
<gene>
    <name evidence="1" type="ORF">QFC24_006925</name>
</gene>
<name>A0ACC2WZ11_9TREE</name>
<dbReference type="Proteomes" id="UP001234202">
    <property type="component" value="Unassembled WGS sequence"/>
</dbReference>
<protein>
    <submittedName>
        <fullName evidence="1">Uncharacterized protein</fullName>
    </submittedName>
</protein>
<accession>A0ACC2WZ11</accession>
<comment type="caution">
    <text evidence="1">The sequence shown here is derived from an EMBL/GenBank/DDBJ whole genome shotgun (WGS) entry which is preliminary data.</text>
</comment>
<evidence type="ECO:0000313" key="1">
    <source>
        <dbReference type="EMBL" id="KAJ9115742.1"/>
    </source>
</evidence>
<reference evidence="1" key="1">
    <citation type="submission" date="2023-04" db="EMBL/GenBank/DDBJ databases">
        <title>Draft Genome sequencing of Naganishia species isolated from polar environments using Oxford Nanopore Technology.</title>
        <authorList>
            <person name="Leo P."/>
            <person name="Venkateswaran K."/>
        </authorList>
    </citation>
    <scope>NUCLEOTIDE SEQUENCE</scope>
    <source>
        <strain evidence="1">DBVPG 5303</strain>
    </source>
</reference>
<proteinExistence type="predicted"/>
<keyword evidence="2" id="KW-1185">Reference proteome</keyword>
<dbReference type="EMBL" id="JASBWV010000042">
    <property type="protein sequence ID" value="KAJ9115742.1"/>
    <property type="molecule type" value="Genomic_DNA"/>
</dbReference>
<sequence length="807" mass="86851">MVFTKDKDAPPPYTEHLTRTSSYAPVPAYSSSGSSTPLSPPAINSSTLLPNEFKVGYRNVEPFITVPEMILHLRLLGAFDRLQYLIRTTSETTGDVLDGDTRWSVFCTRAEKNFEQWVEGLVPTSVAQLEASNAWPSLDVVMIWHSYVLNPRKFYEDTQRDSRLGRLGELGFPLERLTQFIDPVTLEYNPPRGEKQSSANSNLPFPTDPDTSTFELVCPQCSRINAIPWLRTPGRHTGYCQKDFLHLCDGNGCGLIIKHETLRVFKVCQDLVAIADGQRKFLPGLGLMPTTGELTGEIAETVSWAIVQVFKMAYDQATLKDSPTEKGAKKASMVVEKQNQPPFTATNLAKHVMEWKFEKFEKYLDENLKAGIIARLSIGVPFRRIAIRLRISRMYAAYNHSGIASLALGPAVMRQANFIGKMKGMGWLEPGRFEGGDETGRAFLLQKAAARYHAFFDLMTTMPSGFLCPTLDIDLAWHTHQLKTEQYRLDTIRVTSPITRFVDHDDKVSETKLGDAYDLTSRAWLARFKVPYSQCGCHQGDLSAIDGGLAAAIPDKLKFWNKGKTETKTEKRRRAIEKVIEGMEQGEKDASHPSVHNLVSVEIRANQASRNMRTHKVNKLDRQANALYQTTANTDKDWRLKRALTKDPSHPDPFVQDLPTLTYTRNIAMSGSYEAAAISGMKGKAVPYWGVGVGGAVVVGGAVAWGLAVSDPHCMTEQDCHRGGCAAGIGAGGGGYCGTGGTGACATGGAGGGGCASGGGACSSGGGGCGGGGGGGGGGGCGGGGGGGGCGGGGGATKDEGSGKLHN</sequence>